<dbReference type="InterPro" id="IPR016047">
    <property type="entry name" value="M23ase_b-sheet_dom"/>
</dbReference>
<keyword evidence="2" id="KW-0175">Coiled coil</keyword>
<dbReference type="RefSeq" id="WP_136874246.1">
    <property type="nucleotide sequence ID" value="NZ_SWBO01000001.1"/>
</dbReference>
<evidence type="ECO:0000256" key="4">
    <source>
        <dbReference type="SAM" id="SignalP"/>
    </source>
</evidence>
<evidence type="ECO:0000313" key="6">
    <source>
        <dbReference type="EMBL" id="TKC03532.1"/>
    </source>
</evidence>
<sequence length="428" mass="48299">MKLNKLFLSLLFIALANTAFAQQDSKQLKALKQKKEAIERQIELAQKNLNKTASGKKLTLGQINTIKAQVRLMQDKISTINSEMRSLDNQITENTGKVHNLQSRLSDLKKEYAGMIRFAQRNQNSYDKMMFIFAAKDFNQAYKRIKYLQQFGQYRKKQAAYIQGTEKDLNNQISVLDRDLKNKLNLLKQQEGEKSRLDRKKNEQAKVLTSLTRDERKYKQDIQKNRQQQVAIDRQMRAEIARIIAEEKRKEEARIKEAERLAAAKAKAEGKEPPATVTAKPKTTSQILRNSPENAKLSDAFESNKGNLPWPVASGVITSRFGPYSVGTAKGHNDGITYQTAEGASVRAVFNGTVSRVGDMFGKYYVLIRHGEYITIYQNLKSVSVSSGQAVSTRQTIGTAAINDGMPEVSFQISRSGVPLNPESWVAR</sequence>
<dbReference type="PANTHER" id="PTHR21666:SF289">
    <property type="entry name" value="L-ALA--D-GLU ENDOPEPTIDASE"/>
    <property type="match status" value="1"/>
</dbReference>
<dbReference type="Pfam" id="PF01551">
    <property type="entry name" value="Peptidase_M23"/>
    <property type="match status" value="1"/>
</dbReference>
<dbReference type="Proteomes" id="UP000310477">
    <property type="component" value="Unassembled WGS sequence"/>
</dbReference>
<evidence type="ECO:0000259" key="5">
    <source>
        <dbReference type="Pfam" id="PF01551"/>
    </source>
</evidence>
<accession>A0A4U1CC65</accession>
<protein>
    <submittedName>
        <fullName evidence="6">Peptidase M23</fullName>
    </submittedName>
</protein>
<keyword evidence="7" id="KW-1185">Reference proteome</keyword>
<dbReference type="AlphaFoldDB" id="A0A4U1CC65"/>
<dbReference type="Gene3D" id="6.10.250.3150">
    <property type="match status" value="1"/>
</dbReference>
<organism evidence="6 7">
    <name type="scientific">Pedobacter cryotolerans</name>
    <dbReference type="NCBI Taxonomy" id="2571270"/>
    <lineage>
        <taxon>Bacteria</taxon>
        <taxon>Pseudomonadati</taxon>
        <taxon>Bacteroidota</taxon>
        <taxon>Sphingobacteriia</taxon>
        <taxon>Sphingobacteriales</taxon>
        <taxon>Sphingobacteriaceae</taxon>
        <taxon>Pedobacter</taxon>
    </lineage>
</organism>
<evidence type="ECO:0000256" key="2">
    <source>
        <dbReference type="SAM" id="Coils"/>
    </source>
</evidence>
<dbReference type="OrthoDB" id="9815884at2"/>
<comment type="caution">
    <text evidence="6">The sequence shown here is derived from an EMBL/GenBank/DDBJ whole genome shotgun (WGS) entry which is preliminary data.</text>
</comment>
<dbReference type="GO" id="GO:0004222">
    <property type="term" value="F:metalloendopeptidase activity"/>
    <property type="evidence" value="ECO:0007669"/>
    <property type="project" value="TreeGrafter"/>
</dbReference>
<dbReference type="EMBL" id="SWBO01000001">
    <property type="protein sequence ID" value="TKC03532.1"/>
    <property type="molecule type" value="Genomic_DNA"/>
</dbReference>
<dbReference type="InterPro" id="IPR011055">
    <property type="entry name" value="Dup_hybrid_motif"/>
</dbReference>
<dbReference type="CDD" id="cd12797">
    <property type="entry name" value="M23_peptidase"/>
    <property type="match status" value="1"/>
</dbReference>
<feature type="domain" description="M23ase beta-sheet core" evidence="5">
    <location>
        <begin position="333"/>
        <end position="422"/>
    </location>
</feature>
<evidence type="ECO:0000256" key="3">
    <source>
        <dbReference type="SAM" id="MobiDB-lite"/>
    </source>
</evidence>
<feature type="compositionally biased region" description="Low complexity" evidence="3">
    <location>
        <begin position="273"/>
        <end position="284"/>
    </location>
</feature>
<feature type="signal peptide" evidence="4">
    <location>
        <begin position="1"/>
        <end position="21"/>
    </location>
</feature>
<gene>
    <name evidence="6" type="ORF">FA045_02890</name>
</gene>
<name>A0A4U1CC65_9SPHI</name>
<feature type="region of interest" description="Disordered" evidence="3">
    <location>
        <begin position="265"/>
        <end position="285"/>
    </location>
</feature>
<proteinExistence type="predicted"/>
<dbReference type="PANTHER" id="PTHR21666">
    <property type="entry name" value="PEPTIDASE-RELATED"/>
    <property type="match status" value="1"/>
</dbReference>
<feature type="coiled-coil region" evidence="2">
    <location>
        <begin position="21"/>
        <end position="48"/>
    </location>
</feature>
<evidence type="ECO:0000313" key="7">
    <source>
        <dbReference type="Proteomes" id="UP000310477"/>
    </source>
</evidence>
<reference evidence="6 7" key="1">
    <citation type="submission" date="2019-04" db="EMBL/GenBank/DDBJ databases">
        <title>Pedobacter sp. AR-2-6 sp. nov., isolated from Arctic soil.</title>
        <authorList>
            <person name="Dahal R.H."/>
            <person name="Kim D.-U."/>
        </authorList>
    </citation>
    <scope>NUCLEOTIDE SEQUENCE [LARGE SCALE GENOMIC DNA]</scope>
    <source>
        <strain evidence="6 7">AR-2-6</strain>
    </source>
</reference>
<keyword evidence="1 4" id="KW-0732">Signal</keyword>
<feature type="chain" id="PRO_5020505487" evidence="4">
    <location>
        <begin position="22"/>
        <end position="428"/>
    </location>
</feature>
<dbReference type="SUPFAM" id="SSF51261">
    <property type="entry name" value="Duplicated hybrid motif"/>
    <property type="match status" value="1"/>
</dbReference>
<dbReference type="Gene3D" id="2.70.70.10">
    <property type="entry name" value="Glucose Permease (Domain IIA)"/>
    <property type="match status" value="1"/>
</dbReference>
<dbReference type="InterPro" id="IPR050570">
    <property type="entry name" value="Cell_wall_metabolism_enzyme"/>
</dbReference>
<evidence type="ECO:0000256" key="1">
    <source>
        <dbReference type="ARBA" id="ARBA00022729"/>
    </source>
</evidence>